<evidence type="ECO:0000256" key="3">
    <source>
        <dbReference type="ARBA" id="ARBA00022723"/>
    </source>
</evidence>
<dbReference type="PANTHER" id="PTHR19372:SF7">
    <property type="entry name" value="SULFITE OXIDASE, MITOCHONDRIAL"/>
    <property type="match status" value="1"/>
</dbReference>
<proteinExistence type="predicted"/>
<comment type="caution">
    <text evidence="7">The sequence shown here is derived from an EMBL/GenBank/DDBJ whole genome shotgun (WGS) entry which is preliminary data.</text>
</comment>
<dbReference type="InterPro" id="IPR036374">
    <property type="entry name" value="OxRdtase_Mopterin-bd_sf"/>
</dbReference>
<feature type="domain" description="Oxidoreductase molybdopterin-binding" evidence="5">
    <location>
        <begin position="57"/>
        <end position="217"/>
    </location>
</feature>
<reference evidence="7 8" key="1">
    <citation type="journal article" date="2017" name="Water Res.">
        <title>Comammox in drinking water systems.</title>
        <authorList>
            <person name="Wang Y."/>
            <person name="Ma L."/>
            <person name="Mao Y."/>
            <person name="Jiang X."/>
            <person name="Xia Y."/>
            <person name="Yu K."/>
            <person name="Li B."/>
            <person name="Zhang T."/>
        </authorList>
    </citation>
    <scope>NUCLEOTIDE SEQUENCE [LARGE SCALE GENOMIC DNA]</scope>
    <source>
        <strain evidence="7">SG_bin8</strain>
    </source>
</reference>
<dbReference type="STRING" id="1827387.A4S15_05720"/>
<feature type="domain" description="Moybdenum cofactor oxidoreductase dimerisation" evidence="6">
    <location>
        <begin position="249"/>
        <end position="366"/>
    </location>
</feature>
<organism evidence="7 8">
    <name type="scientific">Candidatus Raskinella chloraquaticus</name>
    <dbReference type="NCBI Taxonomy" id="1951219"/>
    <lineage>
        <taxon>Bacteria</taxon>
        <taxon>Pseudomonadati</taxon>
        <taxon>Pseudomonadota</taxon>
        <taxon>Alphaproteobacteria</taxon>
        <taxon>Hyphomicrobiales</taxon>
        <taxon>Phreatobacteraceae</taxon>
        <taxon>Candidatus Raskinella</taxon>
    </lineage>
</organism>
<keyword evidence="4" id="KW-0560">Oxidoreductase</keyword>
<comment type="cofactor">
    <cofactor evidence="1">
        <name>Mo-molybdopterin</name>
        <dbReference type="ChEBI" id="CHEBI:71302"/>
    </cofactor>
</comment>
<dbReference type="InterPro" id="IPR014756">
    <property type="entry name" value="Ig_E-set"/>
</dbReference>
<dbReference type="InterPro" id="IPR000572">
    <property type="entry name" value="OxRdtase_Mopterin-bd_dom"/>
</dbReference>
<dbReference type="GO" id="GO:0008482">
    <property type="term" value="F:sulfite oxidase activity"/>
    <property type="evidence" value="ECO:0007669"/>
    <property type="project" value="TreeGrafter"/>
</dbReference>
<evidence type="ECO:0000259" key="6">
    <source>
        <dbReference type="Pfam" id="PF03404"/>
    </source>
</evidence>
<keyword evidence="3" id="KW-0479">Metal-binding</keyword>
<dbReference type="GO" id="GO:0043546">
    <property type="term" value="F:molybdopterin cofactor binding"/>
    <property type="evidence" value="ECO:0007669"/>
    <property type="project" value="TreeGrafter"/>
</dbReference>
<protein>
    <recommendedName>
        <fullName evidence="9">Sulfite oxidase</fullName>
    </recommendedName>
</protein>
<dbReference type="Pfam" id="PF03404">
    <property type="entry name" value="Mo-co_dimer"/>
    <property type="match status" value="1"/>
</dbReference>
<evidence type="ECO:0000256" key="1">
    <source>
        <dbReference type="ARBA" id="ARBA00001924"/>
    </source>
</evidence>
<evidence type="ECO:0000313" key="7">
    <source>
        <dbReference type="EMBL" id="OQW53258.1"/>
    </source>
</evidence>
<evidence type="ECO:0000313" key="8">
    <source>
        <dbReference type="Proteomes" id="UP000192872"/>
    </source>
</evidence>
<dbReference type="Gene3D" id="3.90.420.10">
    <property type="entry name" value="Oxidoreductase, molybdopterin-binding domain"/>
    <property type="match status" value="1"/>
</dbReference>
<dbReference type="InterPro" id="IPR008335">
    <property type="entry name" value="Mopterin_OxRdtase_euk"/>
</dbReference>
<dbReference type="Proteomes" id="UP000192872">
    <property type="component" value="Unassembled WGS sequence"/>
</dbReference>
<dbReference type="CDD" id="cd02110">
    <property type="entry name" value="SO_family_Moco_dimer"/>
    <property type="match status" value="1"/>
</dbReference>
<dbReference type="GO" id="GO:0020037">
    <property type="term" value="F:heme binding"/>
    <property type="evidence" value="ECO:0007669"/>
    <property type="project" value="TreeGrafter"/>
</dbReference>
<evidence type="ECO:0000256" key="4">
    <source>
        <dbReference type="ARBA" id="ARBA00023002"/>
    </source>
</evidence>
<dbReference type="SUPFAM" id="SSF81296">
    <property type="entry name" value="E set domains"/>
    <property type="match status" value="1"/>
</dbReference>
<dbReference type="Gene3D" id="2.60.40.650">
    <property type="match status" value="1"/>
</dbReference>
<name>A0A1W9I0L4_9HYPH</name>
<dbReference type="AlphaFoldDB" id="A0A1W9I0L4"/>
<evidence type="ECO:0008006" key="9">
    <source>
        <dbReference type="Google" id="ProtNLM"/>
    </source>
</evidence>
<dbReference type="InterPro" id="IPR005066">
    <property type="entry name" value="MoCF_OxRdtse_dimer"/>
</dbReference>
<dbReference type="GO" id="GO:0006790">
    <property type="term" value="P:sulfur compound metabolic process"/>
    <property type="evidence" value="ECO:0007669"/>
    <property type="project" value="TreeGrafter"/>
</dbReference>
<sequence>MSSLSTQAIAYKQGLRSIPGREINLETPPALLDAPLTPLSRFFVRNNGGMPALDERAMANWTLTIDGEVERQVTIGLDELKSSFEIVDVESVLECAGNGRAGFSPATDGLPWGPGAVGCAIWRGVRLMDVLRQAGVTAQAVYVGFESPDCCLDDSTRPALSRGLPIAKALSPETLLAFAMNGEPLALVHGFPLRIVAPGFPGSAWQKWLHRVWVRACVHDGEKMTGLNYRLPTHSVSPGTPYDADDFEVITDLRVKSLITSPAKEDEVIGSGEIAVAGYAWSGHVPVVQVGVSADGGQSWQDAHLAAPSSRFGWRRFEARLPCPPQGEIELVSRAMDEAGNRQPLGQAPWNPRGYLNNGVYRVPLRRRR</sequence>
<evidence type="ECO:0000259" key="5">
    <source>
        <dbReference type="Pfam" id="PF00174"/>
    </source>
</evidence>
<dbReference type="RefSeq" id="WP_376800897.1">
    <property type="nucleotide sequence ID" value="NZ_DBNB01000038.1"/>
</dbReference>
<dbReference type="GO" id="GO:0030151">
    <property type="term" value="F:molybdenum ion binding"/>
    <property type="evidence" value="ECO:0007669"/>
    <property type="project" value="InterPro"/>
</dbReference>
<dbReference type="PRINTS" id="PR00407">
    <property type="entry name" value="EUMOPTERIN"/>
</dbReference>
<dbReference type="SUPFAM" id="SSF56524">
    <property type="entry name" value="Oxidoreductase molybdopterin-binding domain"/>
    <property type="match status" value="1"/>
</dbReference>
<accession>A0A1W9I0L4</accession>
<evidence type="ECO:0000256" key="2">
    <source>
        <dbReference type="ARBA" id="ARBA00022505"/>
    </source>
</evidence>
<dbReference type="EMBL" id="LWDL01000010">
    <property type="protein sequence ID" value="OQW53258.1"/>
    <property type="molecule type" value="Genomic_DNA"/>
</dbReference>
<keyword evidence="2" id="KW-0500">Molybdenum</keyword>
<dbReference type="PANTHER" id="PTHR19372">
    <property type="entry name" value="SULFITE REDUCTASE"/>
    <property type="match status" value="1"/>
</dbReference>
<dbReference type="Pfam" id="PF00174">
    <property type="entry name" value="Oxidored_molyb"/>
    <property type="match status" value="1"/>
</dbReference>
<gene>
    <name evidence="7" type="ORF">A4S15_05720</name>
</gene>